<feature type="region of interest" description="Disordered" evidence="1">
    <location>
        <begin position="241"/>
        <end position="346"/>
    </location>
</feature>
<name>A0A6J4LXH8_9BACT</name>
<feature type="compositionally biased region" description="Basic residues" evidence="1">
    <location>
        <begin position="307"/>
        <end position="344"/>
    </location>
</feature>
<dbReference type="EMBL" id="CADCTV010000573">
    <property type="protein sequence ID" value="CAA9343496.1"/>
    <property type="molecule type" value="Genomic_DNA"/>
</dbReference>
<feature type="compositionally biased region" description="Basic residues" evidence="1">
    <location>
        <begin position="593"/>
        <end position="605"/>
    </location>
</feature>
<sequence>VALVSSAPGRALAGGVHSAGGTGSGPGARDGPPGKAHPLPRDAPRRAPARRGPRHPHPHGSAGRALLAEPRRLRHPRPRASRAEAAGGEPGDHLHQQLARRARAAARGPDHEPPRAGRGAQRAGRGHRRRHPHPRGRRRAGAVRRRQQGRALRGQRHADGGDPRGTRAAGRHGAHRGGLELHRSQGGRRRPHGVGCRQPVLLRVLVSGHGRVRRRGGMAPRPVPRHGGVLRRLRQLRHRRRGAGAVGGVRHGGAAEPAGGAGPGRPGPLPRGHPERHRGARADAGGRRAGHAARPGRRAHLAVPGRQRARRGVQRHARIQLGRHPHLRGRPRRRRPRGPHRHPRLLAPQRAPLAPRGAVRAALHPLPFRLHGRALSLAAHDGRRGTGDRRRGNGVPHYDADRRIHGAGRLGAVRGDGARAGAHVGAHDRERRRAPLLVDGRGDDHLSRGPGPQGHLSGHHAGAGRPRIVHERRPRRRRGRDHAAQRLPLQRHRVRRGIVPQARHRLRHAARAAGRADLQPRVDHLPRPLEVQAPLPVGLLQHGRGGGGRGPGLVLAHLVLRDVDAGPRRRQRRGNGARRHDRGRGPGPCAHAGARHHHPPGRRHANGGGAGGRVAVGPQVGHADPSPGRRVAHRAGGDRRRKRVPRRGPPEQRVDAAL</sequence>
<protein>
    <submittedName>
        <fullName evidence="2">Peptidase</fullName>
    </submittedName>
</protein>
<gene>
    <name evidence="2" type="ORF">AVDCRST_MAG89-2742</name>
</gene>
<dbReference type="AlphaFoldDB" id="A0A6J4LXH8"/>
<feature type="compositionally biased region" description="Gly residues" evidence="1">
    <location>
        <begin position="17"/>
        <end position="28"/>
    </location>
</feature>
<feature type="non-terminal residue" evidence="2">
    <location>
        <position position="658"/>
    </location>
</feature>
<feature type="region of interest" description="Disordered" evidence="1">
    <location>
        <begin position="380"/>
        <end position="487"/>
    </location>
</feature>
<feature type="compositionally biased region" description="Basic residues" evidence="1">
    <location>
        <begin position="470"/>
        <end position="480"/>
    </location>
</feature>
<feature type="non-terminal residue" evidence="2">
    <location>
        <position position="1"/>
    </location>
</feature>
<feature type="compositionally biased region" description="Basic and acidic residues" evidence="1">
    <location>
        <begin position="380"/>
        <end position="391"/>
    </location>
</feature>
<evidence type="ECO:0000313" key="2">
    <source>
        <dbReference type="EMBL" id="CAA9343496.1"/>
    </source>
</evidence>
<feature type="region of interest" description="Disordered" evidence="1">
    <location>
        <begin position="565"/>
        <end position="658"/>
    </location>
</feature>
<evidence type="ECO:0000256" key="1">
    <source>
        <dbReference type="SAM" id="MobiDB-lite"/>
    </source>
</evidence>
<organism evidence="2">
    <name type="scientific">uncultured Gemmatimonadota bacterium</name>
    <dbReference type="NCBI Taxonomy" id="203437"/>
    <lineage>
        <taxon>Bacteria</taxon>
        <taxon>Pseudomonadati</taxon>
        <taxon>Gemmatimonadota</taxon>
        <taxon>environmental samples</taxon>
    </lineage>
</organism>
<feature type="compositionally biased region" description="Low complexity" evidence="1">
    <location>
        <begin position="59"/>
        <end position="68"/>
    </location>
</feature>
<feature type="compositionally biased region" description="Basic and acidic residues" evidence="1">
    <location>
        <begin position="156"/>
        <end position="165"/>
    </location>
</feature>
<proteinExistence type="predicted"/>
<feature type="compositionally biased region" description="Low complexity" evidence="1">
    <location>
        <begin position="410"/>
        <end position="424"/>
    </location>
</feature>
<feature type="compositionally biased region" description="Basic residues" evidence="1">
    <location>
        <begin position="47"/>
        <end position="58"/>
    </location>
</feature>
<accession>A0A6J4LXH8</accession>
<feature type="compositionally biased region" description="Basic residues" evidence="1">
    <location>
        <begin position="568"/>
        <end position="582"/>
    </location>
</feature>
<reference evidence="2" key="1">
    <citation type="submission" date="2020-02" db="EMBL/GenBank/DDBJ databases">
        <authorList>
            <person name="Meier V. D."/>
        </authorList>
    </citation>
    <scope>NUCLEOTIDE SEQUENCE</scope>
    <source>
        <strain evidence="2">AVDCRST_MAG89</strain>
    </source>
</reference>
<feature type="compositionally biased region" description="Basic residues" evidence="1">
    <location>
        <begin position="124"/>
        <end position="148"/>
    </location>
</feature>
<feature type="compositionally biased region" description="Basic residues" evidence="1">
    <location>
        <begin position="288"/>
        <end position="300"/>
    </location>
</feature>
<feature type="compositionally biased region" description="Basic and acidic residues" evidence="1">
    <location>
        <begin position="648"/>
        <end position="658"/>
    </location>
</feature>
<feature type="region of interest" description="Disordered" evidence="1">
    <location>
        <begin position="1"/>
        <end position="194"/>
    </location>
</feature>